<proteinExistence type="predicted"/>
<dbReference type="Gene3D" id="3.40.50.300">
    <property type="entry name" value="P-loop containing nucleotide triphosphate hydrolases"/>
    <property type="match status" value="1"/>
</dbReference>
<keyword evidence="1" id="KW-0732">Signal</keyword>
<sequence>MTVLVAALLASFLGRCRGANGPQDEAQESELHVCALLQMGIRTEGAEDFGLDEGTWLGLEREEEEALAASPQRLPLAIAPPSLAVNVPLQQAEPPILYMGLWNTGTNLLWELLLKNFGPLRGSRAVGMDVWRHSKPADAMECYQDKQGAFKDMVTVAVVRNPLSWIQSMRKAPYELEGCASSDHWDGSDRWATADCKFVVRCLNPQRGYTREVHASNIESVWNEWTSQYNRLHQLGFGAPVVISYEELVLDTAGALSKIAAAMRVPAPTVLKQQYGPAKVHGESNGRAAALMKLEKKSYLDMYTEETRREVCARLDRPIMRAHGYHDCDGW</sequence>
<accession>A0A7S0FBV3</accession>
<evidence type="ECO:0000256" key="1">
    <source>
        <dbReference type="SAM" id="SignalP"/>
    </source>
</evidence>
<evidence type="ECO:0008006" key="3">
    <source>
        <dbReference type="Google" id="ProtNLM"/>
    </source>
</evidence>
<name>A0A7S0FBV3_9DINO</name>
<feature type="signal peptide" evidence="1">
    <location>
        <begin position="1"/>
        <end position="18"/>
    </location>
</feature>
<feature type="chain" id="PRO_5030851880" description="Sulfotransferase domain-containing protein" evidence="1">
    <location>
        <begin position="19"/>
        <end position="331"/>
    </location>
</feature>
<dbReference type="AlphaFoldDB" id="A0A7S0FBV3"/>
<evidence type="ECO:0000313" key="2">
    <source>
        <dbReference type="EMBL" id="CAD8351110.1"/>
    </source>
</evidence>
<dbReference type="EMBL" id="HBEG01010950">
    <property type="protein sequence ID" value="CAD8351110.1"/>
    <property type="molecule type" value="Transcribed_RNA"/>
</dbReference>
<organism evidence="2">
    <name type="scientific">Pyrodinium bahamense</name>
    <dbReference type="NCBI Taxonomy" id="73915"/>
    <lineage>
        <taxon>Eukaryota</taxon>
        <taxon>Sar</taxon>
        <taxon>Alveolata</taxon>
        <taxon>Dinophyceae</taxon>
        <taxon>Gonyaulacales</taxon>
        <taxon>Pyrocystaceae</taxon>
        <taxon>Pyrodinium</taxon>
    </lineage>
</organism>
<gene>
    <name evidence="2" type="ORF">PBAH0796_LOCUS6477</name>
</gene>
<dbReference type="InterPro" id="IPR027417">
    <property type="entry name" value="P-loop_NTPase"/>
</dbReference>
<protein>
    <recommendedName>
        <fullName evidence="3">Sulfotransferase domain-containing protein</fullName>
    </recommendedName>
</protein>
<reference evidence="2" key="1">
    <citation type="submission" date="2021-01" db="EMBL/GenBank/DDBJ databases">
        <authorList>
            <person name="Corre E."/>
            <person name="Pelletier E."/>
            <person name="Niang G."/>
            <person name="Scheremetjew M."/>
            <person name="Finn R."/>
            <person name="Kale V."/>
            <person name="Holt S."/>
            <person name="Cochrane G."/>
            <person name="Meng A."/>
            <person name="Brown T."/>
            <person name="Cohen L."/>
        </authorList>
    </citation>
    <scope>NUCLEOTIDE SEQUENCE</scope>
    <source>
        <strain evidence="2">Pbaha01</strain>
    </source>
</reference>
<dbReference type="SUPFAM" id="SSF52540">
    <property type="entry name" value="P-loop containing nucleoside triphosphate hydrolases"/>
    <property type="match status" value="1"/>
</dbReference>